<protein>
    <submittedName>
        <fullName evidence="1">Uncharacterized protein</fullName>
    </submittedName>
</protein>
<evidence type="ECO:0000313" key="1">
    <source>
        <dbReference type="EMBL" id="GBP65987.1"/>
    </source>
</evidence>
<reference evidence="1 2" key="1">
    <citation type="journal article" date="2019" name="Commun. Biol.">
        <title>The bagworm genome reveals a unique fibroin gene that provides high tensile strength.</title>
        <authorList>
            <person name="Kono N."/>
            <person name="Nakamura H."/>
            <person name="Ohtoshi R."/>
            <person name="Tomita M."/>
            <person name="Numata K."/>
            <person name="Arakawa K."/>
        </authorList>
    </citation>
    <scope>NUCLEOTIDE SEQUENCE [LARGE SCALE GENOMIC DNA]</scope>
</reference>
<gene>
    <name evidence="1" type="ORF">EVAR_45908_1</name>
</gene>
<name>A0A4C1XUU7_EUMVA</name>
<proteinExistence type="predicted"/>
<sequence>MNSWSDHRKFRKKLFDGTQRQVEERYAQLYRKKEESCYSNRHFRKKDTATAESVIKLLYQSRRSKNPRARPQILPGDLSLGIMNEAFFPGPIMGMRLKTPPGHNGRPGAAPPAPIAADILTILAAESLSLPAIYFQQSDKGVCGGGARGARRRAEGGRTSARAAPTCPVFLRA</sequence>
<dbReference type="EMBL" id="BGZK01000944">
    <property type="protein sequence ID" value="GBP65987.1"/>
    <property type="molecule type" value="Genomic_DNA"/>
</dbReference>
<keyword evidence="2" id="KW-1185">Reference proteome</keyword>
<dbReference type="Proteomes" id="UP000299102">
    <property type="component" value="Unassembled WGS sequence"/>
</dbReference>
<organism evidence="1 2">
    <name type="scientific">Eumeta variegata</name>
    <name type="common">Bagworm moth</name>
    <name type="synonym">Eumeta japonica</name>
    <dbReference type="NCBI Taxonomy" id="151549"/>
    <lineage>
        <taxon>Eukaryota</taxon>
        <taxon>Metazoa</taxon>
        <taxon>Ecdysozoa</taxon>
        <taxon>Arthropoda</taxon>
        <taxon>Hexapoda</taxon>
        <taxon>Insecta</taxon>
        <taxon>Pterygota</taxon>
        <taxon>Neoptera</taxon>
        <taxon>Endopterygota</taxon>
        <taxon>Lepidoptera</taxon>
        <taxon>Glossata</taxon>
        <taxon>Ditrysia</taxon>
        <taxon>Tineoidea</taxon>
        <taxon>Psychidae</taxon>
        <taxon>Oiketicinae</taxon>
        <taxon>Eumeta</taxon>
    </lineage>
</organism>
<dbReference type="AlphaFoldDB" id="A0A4C1XUU7"/>
<accession>A0A4C1XUU7</accession>
<comment type="caution">
    <text evidence="1">The sequence shown here is derived from an EMBL/GenBank/DDBJ whole genome shotgun (WGS) entry which is preliminary data.</text>
</comment>
<evidence type="ECO:0000313" key="2">
    <source>
        <dbReference type="Proteomes" id="UP000299102"/>
    </source>
</evidence>